<evidence type="ECO:0000256" key="14">
    <source>
        <dbReference type="RuleBase" id="RU004016"/>
    </source>
</evidence>
<feature type="signal peptide" evidence="15">
    <location>
        <begin position="1"/>
        <end position="26"/>
    </location>
</feature>
<feature type="active site" description="Proton acceptor" evidence="12">
    <location>
        <position position="75"/>
    </location>
</feature>
<evidence type="ECO:0000256" key="11">
    <source>
        <dbReference type="ARBA" id="ARBA00034000"/>
    </source>
</evidence>
<evidence type="ECO:0000256" key="9">
    <source>
        <dbReference type="ARBA" id="ARBA00022984"/>
    </source>
</evidence>
<evidence type="ECO:0000256" key="3">
    <source>
        <dbReference type="ARBA" id="ARBA00012448"/>
    </source>
</evidence>
<evidence type="ECO:0000256" key="7">
    <source>
        <dbReference type="ARBA" id="ARBA00022801"/>
    </source>
</evidence>
<evidence type="ECO:0000256" key="4">
    <source>
        <dbReference type="ARBA" id="ARBA00022645"/>
    </source>
</evidence>
<protein>
    <recommendedName>
        <fullName evidence="3">serine-type D-Ala-D-Ala carboxypeptidase</fullName>
        <ecNumber evidence="3">3.4.16.4</ecNumber>
    </recommendedName>
</protein>
<dbReference type="GO" id="GO:0009252">
    <property type="term" value="P:peptidoglycan biosynthetic process"/>
    <property type="evidence" value="ECO:0007669"/>
    <property type="project" value="UniProtKB-UniPathway"/>
</dbReference>
<keyword evidence="9" id="KW-0573">Peptidoglycan synthesis</keyword>
<evidence type="ECO:0000313" key="17">
    <source>
        <dbReference type="EMBL" id="KXU34265.1"/>
    </source>
</evidence>
<dbReference type="InterPro" id="IPR018044">
    <property type="entry name" value="Peptidase_S11"/>
</dbReference>
<keyword evidence="5" id="KW-0645">Protease</keyword>
<comment type="pathway">
    <text evidence="1">Cell wall biogenesis; peptidoglycan biosynthesis.</text>
</comment>
<dbReference type="SMART" id="SM00936">
    <property type="entry name" value="PBP5_C"/>
    <property type="match status" value="1"/>
</dbReference>
<dbReference type="UniPathway" id="UPA00219"/>
<dbReference type="EC" id="3.4.16.4" evidence="3"/>
<keyword evidence="4 17" id="KW-0121">Carboxypeptidase</keyword>
<dbReference type="PRINTS" id="PR00725">
    <property type="entry name" value="DADACBPTASE1"/>
</dbReference>
<evidence type="ECO:0000256" key="15">
    <source>
        <dbReference type="SAM" id="SignalP"/>
    </source>
</evidence>
<dbReference type="InterPro" id="IPR012907">
    <property type="entry name" value="Peptidase_S11_C"/>
</dbReference>
<dbReference type="GO" id="GO:0008360">
    <property type="term" value="P:regulation of cell shape"/>
    <property type="evidence" value="ECO:0007669"/>
    <property type="project" value="UniProtKB-KW"/>
</dbReference>
<evidence type="ECO:0000256" key="6">
    <source>
        <dbReference type="ARBA" id="ARBA00022729"/>
    </source>
</evidence>
<dbReference type="PANTHER" id="PTHR21581">
    <property type="entry name" value="D-ALANYL-D-ALANINE CARBOXYPEPTIDASE"/>
    <property type="match status" value="1"/>
</dbReference>
<feature type="active site" evidence="12">
    <location>
        <position position="132"/>
    </location>
</feature>
<comment type="caution">
    <text evidence="17">The sequence shown here is derived from an EMBL/GenBank/DDBJ whole genome shotgun (WGS) entry which is preliminary data.</text>
</comment>
<keyword evidence="6 15" id="KW-0732">Signal</keyword>
<proteinExistence type="inferred from homology"/>
<dbReference type="OrthoDB" id="9795979at2"/>
<gene>
    <name evidence="17" type="ORF">AXE65_07625</name>
</gene>
<feature type="domain" description="Peptidase S11 D-Ala-D-Ala carboxypeptidase A C-terminal" evidence="16">
    <location>
        <begin position="294"/>
        <end position="382"/>
    </location>
</feature>
<keyword evidence="8" id="KW-0133">Cell shape</keyword>
<dbReference type="RefSeq" id="WP_068393196.1">
    <property type="nucleotide sequence ID" value="NZ_LSZO01000217.1"/>
</dbReference>
<dbReference type="InterPro" id="IPR012338">
    <property type="entry name" value="Beta-lactam/transpept-like"/>
</dbReference>
<dbReference type="Gene3D" id="3.40.710.10">
    <property type="entry name" value="DD-peptidase/beta-lactamase superfamily"/>
    <property type="match status" value="1"/>
</dbReference>
<evidence type="ECO:0000256" key="5">
    <source>
        <dbReference type="ARBA" id="ARBA00022670"/>
    </source>
</evidence>
<feature type="chain" id="PRO_5007299293" description="serine-type D-Ala-D-Ala carboxypeptidase" evidence="15">
    <location>
        <begin position="27"/>
        <end position="402"/>
    </location>
</feature>
<evidence type="ECO:0000256" key="8">
    <source>
        <dbReference type="ARBA" id="ARBA00022960"/>
    </source>
</evidence>
<accession>A0A139SI59</accession>
<keyword evidence="7" id="KW-0378">Hydrolase</keyword>
<dbReference type="GO" id="GO:0009002">
    <property type="term" value="F:serine-type D-Ala-D-Ala carboxypeptidase activity"/>
    <property type="evidence" value="ECO:0007669"/>
    <property type="project" value="UniProtKB-EC"/>
</dbReference>
<feature type="active site" description="Acyl-ester intermediate" evidence="12">
    <location>
        <position position="72"/>
    </location>
</feature>
<sequence length="402" mass="43638">MNSFLTKSFATALVTLILLLSGWVFAQQQPIPNAQPIPAPPQLAGKAWLLMDAKSGNVLVAENADERLSPASLTKLMTAYIGTLEIDGGRIGEQDRVRVSEKAWRTGGSKMFIEVGKQVSVSDLLHGIIIQSGNDASIALAEHIAGSEETFADLMNQAAQKLGMNNTHFKNATGLPPAEEEVKDNPPLVHYSSARDLALLARAIIFENQTHYALYSKKEFTFGGIKQSNRNLLLWQDESVDGLKTGHTERAGYCLVASAIRDDTRLIAVLLGSRNEKVRAAEVQKLLTYGFRFFETRNLHPAGEALTEARLWKGAANQVKAGVAEDLAISLPKGSAFSEKIQLDDPLIAPIDKGQKIGTLHIESDGKLIKSADLVALEAAPQGSLLGRLWDGIVLFFRGLFS</sequence>
<dbReference type="EMBL" id="LSZO01000217">
    <property type="protein sequence ID" value="KXU34265.1"/>
    <property type="molecule type" value="Genomic_DNA"/>
</dbReference>
<reference evidence="17 18" key="1">
    <citation type="submission" date="2016-02" db="EMBL/GenBank/DDBJ databases">
        <authorList>
            <person name="Wen L."/>
            <person name="He K."/>
            <person name="Yang H."/>
        </authorList>
    </citation>
    <scope>NUCLEOTIDE SEQUENCE [LARGE SCALE GENOMIC DNA]</scope>
    <source>
        <strain evidence="17 18">CV58</strain>
    </source>
</reference>
<dbReference type="PANTHER" id="PTHR21581:SF6">
    <property type="entry name" value="TRAFFICKING PROTEIN PARTICLE COMPLEX SUBUNIT 12"/>
    <property type="match status" value="1"/>
</dbReference>
<evidence type="ECO:0000256" key="1">
    <source>
        <dbReference type="ARBA" id="ARBA00004752"/>
    </source>
</evidence>
<feature type="binding site" evidence="13">
    <location>
        <position position="244"/>
    </location>
    <ligand>
        <name>substrate</name>
    </ligand>
</feature>
<keyword evidence="18" id="KW-1185">Reference proteome</keyword>
<evidence type="ECO:0000313" key="18">
    <source>
        <dbReference type="Proteomes" id="UP000072660"/>
    </source>
</evidence>
<evidence type="ECO:0000259" key="16">
    <source>
        <dbReference type="SMART" id="SM00936"/>
    </source>
</evidence>
<comment type="catalytic activity">
    <reaction evidence="11">
        <text>Preferential cleavage: (Ac)2-L-Lys-D-Ala-|-D-Ala. Also transpeptidation of peptidyl-alanyl moieties that are N-acyl substituents of D-alanine.</text>
        <dbReference type="EC" id="3.4.16.4"/>
    </reaction>
</comment>
<dbReference type="AlphaFoldDB" id="A0A139SI59"/>
<dbReference type="Gene3D" id="2.60.410.10">
    <property type="entry name" value="D-Ala-D-Ala carboxypeptidase, C-terminal domain"/>
    <property type="match status" value="1"/>
</dbReference>
<dbReference type="Pfam" id="PF07943">
    <property type="entry name" value="PBP5_C"/>
    <property type="match status" value="1"/>
</dbReference>
<evidence type="ECO:0000256" key="10">
    <source>
        <dbReference type="ARBA" id="ARBA00023316"/>
    </source>
</evidence>
<dbReference type="InterPro" id="IPR037167">
    <property type="entry name" value="Peptidase_S11_C_sf"/>
</dbReference>
<evidence type="ECO:0000256" key="12">
    <source>
        <dbReference type="PIRSR" id="PIRSR618044-1"/>
    </source>
</evidence>
<evidence type="ECO:0000256" key="13">
    <source>
        <dbReference type="PIRSR" id="PIRSR618044-2"/>
    </source>
</evidence>
<dbReference type="Proteomes" id="UP000072660">
    <property type="component" value="Unassembled WGS sequence"/>
</dbReference>
<name>A0A139SI59_9GAMM</name>
<keyword evidence="10" id="KW-0961">Cell wall biogenesis/degradation</keyword>
<comment type="similarity">
    <text evidence="2 14">Belongs to the peptidase S11 family.</text>
</comment>
<dbReference type="SUPFAM" id="SSF56601">
    <property type="entry name" value="beta-lactamase/transpeptidase-like"/>
    <property type="match status" value="1"/>
</dbReference>
<dbReference type="GO" id="GO:0006508">
    <property type="term" value="P:proteolysis"/>
    <property type="evidence" value="ECO:0007669"/>
    <property type="project" value="UniProtKB-KW"/>
</dbReference>
<evidence type="ECO:0000256" key="2">
    <source>
        <dbReference type="ARBA" id="ARBA00007164"/>
    </source>
</evidence>
<dbReference type="Pfam" id="PF00768">
    <property type="entry name" value="Peptidase_S11"/>
    <property type="match status" value="1"/>
</dbReference>
<dbReference type="InterPro" id="IPR001967">
    <property type="entry name" value="Peptidase_S11_N"/>
</dbReference>
<dbReference type="GO" id="GO:0071555">
    <property type="term" value="P:cell wall organization"/>
    <property type="evidence" value="ECO:0007669"/>
    <property type="project" value="UniProtKB-KW"/>
</dbReference>
<organism evidence="17 18">
    <name type="scientific">Ventosimonas gracilis</name>
    <dbReference type="NCBI Taxonomy" id="1680762"/>
    <lineage>
        <taxon>Bacteria</taxon>
        <taxon>Pseudomonadati</taxon>
        <taxon>Pseudomonadota</taxon>
        <taxon>Gammaproteobacteria</taxon>
        <taxon>Pseudomonadales</taxon>
        <taxon>Ventosimonadaceae</taxon>
        <taxon>Ventosimonas</taxon>
    </lineage>
</organism>